<dbReference type="GO" id="GO:1902103">
    <property type="term" value="P:negative regulation of metaphase/anaphase transition of meiotic cell cycle"/>
    <property type="evidence" value="ECO:0007669"/>
    <property type="project" value="TreeGrafter"/>
</dbReference>
<keyword evidence="2" id="KW-0418">Kinase</keyword>
<dbReference type="GeneID" id="64626169"/>
<sequence length="145" mass="16525">ACLMDFGLSTVLGRLLDDSVNEDSKIWHGAIRWTAPELLTTHNYPTDLKLTTKHNIYSFGRVMFHVLSLVIPWHDIDDYIIFQKILCGEDILHPETSDATSNITDTCWDQIEQCWSVDPSTRPSALMALDFIKSELEVLKQDVST</sequence>
<keyword evidence="3" id="KW-1185">Reference proteome</keyword>
<dbReference type="PANTHER" id="PTHR23257:SF706">
    <property type="entry name" value="PROTO-ONCOGENE SERINE_THREONINE-PROTEIN KINASE MOS"/>
    <property type="match status" value="1"/>
</dbReference>
<dbReference type="EMBL" id="JABBWG010000440">
    <property type="protein sequence ID" value="KAG1793568.1"/>
    <property type="molecule type" value="Genomic_DNA"/>
</dbReference>
<dbReference type="Pfam" id="PF00069">
    <property type="entry name" value="Pkinase"/>
    <property type="match status" value="1"/>
</dbReference>
<dbReference type="RefSeq" id="XP_041185004.1">
    <property type="nucleotide sequence ID" value="XM_041332152.1"/>
</dbReference>
<dbReference type="Proteomes" id="UP000807769">
    <property type="component" value="Unassembled WGS sequence"/>
</dbReference>
<name>A0A9P7APG6_9AGAM</name>
<feature type="domain" description="Protein kinase" evidence="1">
    <location>
        <begin position="1"/>
        <end position="139"/>
    </location>
</feature>
<protein>
    <submittedName>
        <fullName evidence="2">Kinase-like domain-containing protein</fullName>
    </submittedName>
</protein>
<dbReference type="GO" id="GO:0007165">
    <property type="term" value="P:signal transduction"/>
    <property type="evidence" value="ECO:0007669"/>
    <property type="project" value="TreeGrafter"/>
</dbReference>
<dbReference type="InterPro" id="IPR050167">
    <property type="entry name" value="Ser_Thr_protein_kinase"/>
</dbReference>
<organism evidence="2 3">
    <name type="scientific">Suillus subaureus</name>
    <dbReference type="NCBI Taxonomy" id="48587"/>
    <lineage>
        <taxon>Eukaryota</taxon>
        <taxon>Fungi</taxon>
        <taxon>Dikarya</taxon>
        <taxon>Basidiomycota</taxon>
        <taxon>Agaricomycotina</taxon>
        <taxon>Agaricomycetes</taxon>
        <taxon>Agaricomycetidae</taxon>
        <taxon>Boletales</taxon>
        <taxon>Suillineae</taxon>
        <taxon>Suillaceae</taxon>
        <taxon>Suillus</taxon>
    </lineage>
</organism>
<evidence type="ECO:0000313" key="2">
    <source>
        <dbReference type="EMBL" id="KAG1793568.1"/>
    </source>
</evidence>
<dbReference type="InterPro" id="IPR000719">
    <property type="entry name" value="Prot_kinase_dom"/>
</dbReference>
<dbReference type="GO" id="GO:0043410">
    <property type="term" value="P:positive regulation of MAPK cascade"/>
    <property type="evidence" value="ECO:0007669"/>
    <property type="project" value="TreeGrafter"/>
</dbReference>
<accession>A0A9P7APG6</accession>
<dbReference type="GO" id="GO:0005737">
    <property type="term" value="C:cytoplasm"/>
    <property type="evidence" value="ECO:0007669"/>
    <property type="project" value="TreeGrafter"/>
</dbReference>
<keyword evidence="2" id="KW-0808">Transferase</keyword>
<dbReference type="AlphaFoldDB" id="A0A9P7APG6"/>
<evidence type="ECO:0000259" key="1">
    <source>
        <dbReference type="PROSITE" id="PS50011"/>
    </source>
</evidence>
<dbReference type="PANTHER" id="PTHR23257">
    <property type="entry name" value="SERINE-THREONINE PROTEIN KINASE"/>
    <property type="match status" value="1"/>
</dbReference>
<dbReference type="GO" id="GO:0005524">
    <property type="term" value="F:ATP binding"/>
    <property type="evidence" value="ECO:0007669"/>
    <property type="project" value="InterPro"/>
</dbReference>
<feature type="non-terminal residue" evidence="2">
    <location>
        <position position="145"/>
    </location>
</feature>
<dbReference type="SUPFAM" id="SSF56112">
    <property type="entry name" value="Protein kinase-like (PK-like)"/>
    <property type="match status" value="1"/>
</dbReference>
<evidence type="ECO:0000313" key="3">
    <source>
        <dbReference type="Proteomes" id="UP000807769"/>
    </source>
</evidence>
<dbReference type="OrthoDB" id="4062651at2759"/>
<reference evidence="2" key="1">
    <citation type="journal article" date="2020" name="New Phytol.">
        <title>Comparative genomics reveals dynamic genome evolution in host specialist ectomycorrhizal fungi.</title>
        <authorList>
            <person name="Lofgren L.A."/>
            <person name="Nguyen N.H."/>
            <person name="Vilgalys R."/>
            <person name="Ruytinx J."/>
            <person name="Liao H.L."/>
            <person name="Branco S."/>
            <person name="Kuo A."/>
            <person name="LaButti K."/>
            <person name="Lipzen A."/>
            <person name="Andreopoulos W."/>
            <person name="Pangilinan J."/>
            <person name="Riley R."/>
            <person name="Hundley H."/>
            <person name="Na H."/>
            <person name="Barry K."/>
            <person name="Grigoriev I.V."/>
            <person name="Stajich J.E."/>
            <person name="Kennedy P.G."/>
        </authorList>
    </citation>
    <scope>NUCLEOTIDE SEQUENCE</scope>
    <source>
        <strain evidence="2">MN1</strain>
    </source>
</reference>
<dbReference type="PROSITE" id="PS50011">
    <property type="entry name" value="PROTEIN_KINASE_DOM"/>
    <property type="match status" value="1"/>
</dbReference>
<gene>
    <name evidence="2" type="ORF">BJ212DRAFT_1292665</name>
</gene>
<comment type="caution">
    <text evidence="2">The sequence shown here is derived from an EMBL/GenBank/DDBJ whole genome shotgun (WGS) entry which is preliminary data.</text>
</comment>
<dbReference type="GO" id="GO:0004672">
    <property type="term" value="F:protein kinase activity"/>
    <property type="evidence" value="ECO:0007669"/>
    <property type="project" value="InterPro"/>
</dbReference>
<dbReference type="Gene3D" id="1.10.510.10">
    <property type="entry name" value="Transferase(Phosphotransferase) domain 1"/>
    <property type="match status" value="1"/>
</dbReference>
<dbReference type="InterPro" id="IPR011009">
    <property type="entry name" value="Kinase-like_dom_sf"/>
</dbReference>
<proteinExistence type="predicted"/>